<feature type="domain" description="SPX" evidence="12">
    <location>
        <begin position="1"/>
        <end position="182"/>
    </location>
</feature>
<dbReference type="InterPro" id="IPR017907">
    <property type="entry name" value="Znf_RING_CS"/>
</dbReference>
<reference evidence="13" key="2">
    <citation type="journal article" date="2019" name="Curr. Biol.">
        <title>Chromatin organization in early land plants reveals an ancestral association between H3K27me3, transposons, and constitutive heterochromatin.</title>
        <authorList>
            <person name="Montgomery S.A."/>
            <person name="Tanizawa Y."/>
            <person name="Galik B."/>
            <person name="Wang N."/>
            <person name="Ito T."/>
            <person name="Mochizuki T."/>
            <person name="Akimcheva S."/>
            <person name="Bowman J."/>
            <person name="Cognat V."/>
            <person name="Drouard L."/>
            <person name="Ekker H."/>
            <person name="Houng S."/>
            <person name="Kohchi T."/>
            <person name="Lin S."/>
            <person name="Liu L.D."/>
            <person name="Nakamura Y."/>
            <person name="Valeeva L.R."/>
            <person name="Shakirov E.V."/>
            <person name="Shippen D.E."/>
            <person name="Wei W."/>
            <person name="Yagura M."/>
            <person name="Yamaoka S."/>
            <person name="Yamato K.T."/>
            <person name="Liu C."/>
            <person name="Berger F."/>
        </authorList>
    </citation>
    <scope>NUCLEOTIDE SEQUENCE [LARGE SCALE GENOMIC DNA]</scope>
    <source>
        <strain evidence="13">Tak-1</strain>
    </source>
</reference>
<dbReference type="GO" id="GO:0008270">
    <property type="term" value="F:zinc ion binding"/>
    <property type="evidence" value="ECO:0007669"/>
    <property type="project" value="UniProtKB-KW"/>
</dbReference>
<evidence type="ECO:0000259" key="12">
    <source>
        <dbReference type="PROSITE" id="PS51382"/>
    </source>
</evidence>
<evidence type="ECO:0000256" key="5">
    <source>
        <dbReference type="ARBA" id="ARBA00022723"/>
    </source>
</evidence>
<dbReference type="SUPFAM" id="SSF57850">
    <property type="entry name" value="RING/U-box"/>
    <property type="match status" value="1"/>
</dbReference>
<dbReference type="PANTHER" id="PTHR46764:SF2">
    <property type="entry name" value="E3 UBIQUITIN-PROTEIN LIGASE BAH1-LIKE-RELATED"/>
    <property type="match status" value="1"/>
</dbReference>
<proteinExistence type="predicted"/>
<dbReference type="InterPro" id="IPR027370">
    <property type="entry name" value="Znf-RING_euk"/>
</dbReference>
<accession>A0A176VC24</accession>
<evidence type="ECO:0000256" key="6">
    <source>
        <dbReference type="ARBA" id="ARBA00022771"/>
    </source>
</evidence>
<keyword evidence="6 9" id="KW-0863">Zinc-finger</keyword>
<dbReference type="GO" id="GO:0016567">
    <property type="term" value="P:protein ubiquitination"/>
    <property type="evidence" value="ECO:0007669"/>
    <property type="project" value="UniProtKB-UniPathway"/>
</dbReference>
<dbReference type="EMBL" id="AP019869">
    <property type="protein sequence ID" value="BBN07388.1"/>
    <property type="molecule type" value="Genomic_DNA"/>
</dbReference>
<evidence type="ECO:0000313" key="15">
    <source>
        <dbReference type="Proteomes" id="UP000077202"/>
    </source>
</evidence>
<keyword evidence="15" id="KW-1185">Reference proteome</keyword>
<dbReference type="EMBL" id="LVLJ01004059">
    <property type="protein sequence ID" value="OAE18458.1"/>
    <property type="molecule type" value="Genomic_DNA"/>
</dbReference>
<sequence length="373" mass="42245">MKFGKKYSVFVETEAHRLLPECSNVEFKRFKKLLKRCPLHCAANESSSSEEALSLGVSVPDDASTTSDDECHPQQRSQSVEMHEFSCPACDAEFFPDLLKAVSSVVDYFTKSSRQLRNLHLATGPRRLLLRLKTKISPDTPNMMKVGNTLVSYGCMNALAVRKILKKYDKVHGSLNGREFKTKLQVMHAELLQSPWLIELGALAINLMAPKVPRPLCLADSTDSMHYGQAHQSFQAQQLDYWTCDFDSEKHTLSYVFPETVRLDFNLECPICLEVVFDPVALGCGHIFCRSCVCAAASVPAFQGVKAARRGDKCPICRQSGVYITAMYLDELAVMIKIRCEEYFHERKLEEREARLKEAKEYWEREAVAMMGF</sequence>
<reference evidence="16" key="3">
    <citation type="journal article" date="2020" name="Curr. Biol.">
        <title>Chromatin organization in early land plants reveals an ancestral association between H3K27me3, transposons, and constitutive heterochromatin.</title>
        <authorList>
            <person name="Montgomery S.A."/>
            <person name="Tanizawa Y."/>
            <person name="Galik B."/>
            <person name="Wang N."/>
            <person name="Ito T."/>
            <person name="Mochizuki T."/>
            <person name="Akimcheva S."/>
            <person name="Bowman J.L."/>
            <person name="Cognat V."/>
            <person name="Marechal-Drouard L."/>
            <person name="Ekker H."/>
            <person name="Hong S.F."/>
            <person name="Kohchi T."/>
            <person name="Lin S.S."/>
            <person name="Liu L.D."/>
            <person name="Nakamura Y."/>
            <person name="Valeeva L.R."/>
            <person name="Shakirov E.V."/>
            <person name="Shippen D.E."/>
            <person name="Wei W.L."/>
            <person name="Yagura M."/>
            <person name="Yamaoka S."/>
            <person name="Yamato K.T."/>
            <person name="Liu C."/>
            <person name="Berger F."/>
        </authorList>
    </citation>
    <scope>NUCLEOTIDE SEQUENCE [LARGE SCALE GENOMIC DNA]</scope>
    <source>
        <strain evidence="16">Tak-1</strain>
    </source>
</reference>
<comment type="catalytic activity">
    <reaction evidence="1">
        <text>S-ubiquitinyl-[E2 ubiquitin-conjugating enzyme]-L-cysteine + [acceptor protein]-L-lysine = [E2 ubiquitin-conjugating enzyme]-L-cysteine + N(6)-ubiquitinyl-[acceptor protein]-L-lysine.</text>
        <dbReference type="EC" id="2.3.2.27"/>
    </reaction>
</comment>
<dbReference type="InterPro" id="IPR001841">
    <property type="entry name" value="Znf_RING"/>
</dbReference>
<dbReference type="PANTHER" id="PTHR46764">
    <property type="entry name" value="E3 UBIQUITIN-PROTEIN LIGASE BAH1"/>
    <property type="match status" value="1"/>
</dbReference>
<dbReference type="AlphaFoldDB" id="A0A176VC24"/>
<evidence type="ECO:0000256" key="10">
    <source>
        <dbReference type="SAM" id="MobiDB-lite"/>
    </source>
</evidence>
<gene>
    <name evidence="14" type="ORF">AXG93_2482s1060</name>
    <name evidence="13" type="ORF">Mp_4g03460</name>
</gene>
<keyword evidence="4" id="KW-0808">Transferase</keyword>
<comment type="pathway">
    <text evidence="2">Protein modification; protein ubiquitination.</text>
</comment>
<keyword evidence="7" id="KW-0833">Ubl conjugation pathway</keyword>
<dbReference type="UniPathway" id="UPA00143"/>
<dbReference type="Pfam" id="PF13445">
    <property type="entry name" value="zf-RING_UBOX"/>
    <property type="match status" value="1"/>
</dbReference>
<evidence type="ECO:0000256" key="3">
    <source>
        <dbReference type="ARBA" id="ARBA00012483"/>
    </source>
</evidence>
<feature type="region of interest" description="Disordered" evidence="10">
    <location>
        <begin position="52"/>
        <end position="75"/>
    </location>
</feature>
<evidence type="ECO:0000256" key="2">
    <source>
        <dbReference type="ARBA" id="ARBA00004906"/>
    </source>
</evidence>
<evidence type="ECO:0000259" key="11">
    <source>
        <dbReference type="PROSITE" id="PS50089"/>
    </source>
</evidence>
<dbReference type="InterPro" id="IPR004331">
    <property type="entry name" value="SPX_dom"/>
</dbReference>
<evidence type="ECO:0000313" key="14">
    <source>
        <dbReference type="EMBL" id="OAE18458.1"/>
    </source>
</evidence>
<dbReference type="Gene3D" id="3.30.40.10">
    <property type="entry name" value="Zinc/RING finger domain, C3HC4 (zinc finger)"/>
    <property type="match status" value="1"/>
</dbReference>
<dbReference type="InterPro" id="IPR013083">
    <property type="entry name" value="Znf_RING/FYVE/PHD"/>
</dbReference>
<dbReference type="Proteomes" id="UP000077202">
    <property type="component" value="Unassembled WGS sequence"/>
</dbReference>
<evidence type="ECO:0000256" key="7">
    <source>
        <dbReference type="ARBA" id="ARBA00022786"/>
    </source>
</evidence>
<evidence type="ECO:0000256" key="8">
    <source>
        <dbReference type="ARBA" id="ARBA00022833"/>
    </source>
</evidence>
<name>A0A176VC24_MARPO</name>
<keyword evidence="8" id="KW-0862">Zinc</keyword>
<dbReference type="InterPro" id="IPR033326">
    <property type="entry name" value="BAH1"/>
</dbReference>
<dbReference type="PROSITE" id="PS51382">
    <property type="entry name" value="SPX"/>
    <property type="match status" value="1"/>
</dbReference>
<dbReference type="GO" id="GO:0061630">
    <property type="term" value="F:ubiquitin protein ligase activity"/>
    <property type="evidence" value="ECO:0007669"/>
    <property type="project" value="UniProtKB-EC"/>
</dbReference>
<dbReference type="EC" id="2.3.2.27" evidence="3"/>
<dbReference type="PROSITE" id="PS00518">
    <property type="entry name" value="ZF_RING_1"/>
    <property type="match status" value="1"/>
</dbReference>
<evidence type="ECO:0000256" key="4">
    <source>
        <dbReference type="ARBA" id="ARBA00022679"/>
    </source>
</evidence>
<dbReference type="Proteomes" id="UP001162541">
    <property type="component" value="Chromosome 4"/>
</dbReference>
<reference evidence="14 15" key="1">
    <citation type="submission" date="2016-03" db="EMBL/GenBank/DDBJ databases">
        <title>Mechanisms controlling the formation of the plant cell surface in tip-growing cells are functionally conserved among land plants.</title>
        <authorList>
            <person name="Honkanen S."/>
            <person name="Jones V.A."/>
            <person name="Morieri G."/>
            <person name="Champion C."/>
            <person name="Hetherington A.J."/>
            <person name="Kelly S."/>
            <person name="Saint-Marcoux D."/>
            <person name="Proust H."/>
            <person name="Prescott H."/>
            <person name="Dolan L."/>
        </authorList>
    </citation>
    <scope>NUCLEOTIDE SEQUENCE [LARGE SCALE GENOMIC DNA]</scope>
    <source>
        <strain evidence="15">cv. Tak-1 and cv. Tak-2</strain>
        <tissue evidence="14">Whole gametophyte</tissue>
    </source>
</reference>
<evidence type="ECO:0000256" key="1">
    <source>
        <dbReference type="ARBA" id="ARBA00000900"/>
    </source>
</evidence>
<evidence type="ECO:0000256" key="9">
    <source>
        <dbReference type="PROSITE-ProRule" id="PRU00175"/>
    </source>
</evidence>
<protein>
    <recommendedName>
        <fullName evidence="3">RING-type E3 ubiquitin transferase</fullName>
        <ecNumber evidence="3">2.3.2.27</ecNumber>
    </recommendedName>
</protein>
<feature type="domain" description="RING-type" evidence="11">
    <location>
        <begin position="269"/>
        <end position="318"/>
    </location>
</feature>
<evidence type="ECO:0000313" key="16">
    <source>
        <dbReference type="Proteomes" id="UP001162541"/>
    </source>
</evidence>
<organism evidence="14 15">
    <name type="scientific">Marchantia polymorpha subsp. ruderalis</name>
    <dbReference type="NCBI Taxonomy" id="1480154"/>
    <lineage>
        <taxon>Eukaryota</taxon>
        <taxon>Viridiplantae</taxon>
        <taxon>Streptophyta</taxon>
        <taxon>Embryophyta</taxon>
        <taxon>Marchantiophyta</taxon>
        <taxon>Marchantiopsida</taxon>
        <taxon>Marchantiidae</taxon>
        <taxon>Marchantiales</taxon>
        <taxon>Marchantiaceae</taxon>
        <taxon>Marchantia</taxon>
    </lineage>
</organism>
<evidence type="ECO:0000313" key="13">
    <source>
        <dbReference type="EMBL" id="BBN07388.1"/>
    </source>
</evidence>
<keyword evidence="5" id="KW-0479">Metal-binding</keyword>
<dbReference type="SMART" id="SM00184">
    <property type="entry name" value="RING"/>
    <property type="match status" value="1"/>
</dbReference>
<dbReference type="PROSITE" id="PS50089">
    <property type="entry name" value="ZF_RING_2"/>
    <property type="match status" value="1"/>
</dbReference>